<organism evidence="5 6">
    <name type="scientific">Halomarina halobia</name>
    <dbReference type="NCBI Taxonomy" id="3033386"/>
    <lineage>
        <taxon>Archaea</taxon>
        <taxon>Methanobacteriati</taxon>
        <taxon>Methanobacteriota</taxon>
        <taxon>Stenosarchaea group</taxon>
        <taxon>Halobacteria</taxon>
        <taxon>Halobacteriales</taxon>
        <taxon>Natronomonadaceae</taxon>
        <taxon>Halomarina</taxon>
    </lineage>
</organism>
<dbReference type="InterPro" id="IPR031803">
    <property type="entry name" value="BAT_GAF/HTH-assoc"/>
</dbReference>
<dbReference type="SUPFAM" id="SSF88659">
    <property type="entry name" value="Sigma3 and sigma4 domains of RNA polymerase sigma factors"/>
    <property type="match status" value="1"/>
</dbReference>
<evidence type="ECO:0000313" key="5">
    <source>
        <dbReference type="EMBL" id="MFC7316538.1"/>
    </source>
</evidence>
<evidence type="ECO:0000256" key="2">
    <source>
        <dbReference type="ARBA" id="ARBA00023163"/>
    </source>
</evidence>
<dbReference type="Gene3D" id="1.10.10.10">
    <property type="entry name" value="Winged helix-like DNA-binding domain superfamily/Winged helix DNA-binding domain"/>
    <property type="match status" value="1"/>
</dbReference>
<evidence type="ECO:0000259" key="4">
    <source>
        <dbReference type="Pfam" id="PF15915"/>
    </source>
</evidence>
<evidence type="ECO:0000259" key="3">
    <source>
        <dbReference type="Pfam" id="PF04967"/>
    </source>
</evidence>
<feature type="domain" description="HTH bat-type" evidence="3">
    <location>
        <begin position="159"/>
        <end position="211"/>
    </location>
</feature>
<dbReference type="Proteomes" id="UP001596547">
    <property type="component" value="Unassembled WGS sequence"/>
</dbReference>
<proteinExistence type="predicted"/>
<dbReference type="Pfam" id="PF04967">
    <property type="entry name" value="HTH_10"/>
    <property type="match status" value="1"/>
</dbReference>
<keyword evidence="1" id="KW-0805">Transcription regulation</keyword>
<name>A0ABD6A8J4_9EURY</name>
<dbReference type="AlphaFoldDB" id="A0ABD6A8J4"/>
<dbReference type="InterPro" id="IPR036388">
    <property type="entry name" value="WH-like_DNA-bd_sf"/>
</dbReference>
<dbReference type="InterPro" id="IPR013324">
    <property type="entry name" value="RNA_pol_sigma_r3/r4-like"/>
</dbReference>
<dbReference type="RefSeq" id="WP_276305752.1">
    <property type="nucleotide sequence ID" value="NZ_CP119992.1"/>
</dbReference>
<reference evidence="5 6" key="1">
    <citation type="journal article" date="2019" name="Int. J. Syst. Evol. Microbiol.">
        <title>The Global Catalogue of Microorganisms (GCM) 10K type strain sequencing project: providing services to taxonomists for standard genome sequencing and annotation.</title>
        <authorList>
            <consortium name="The Broad Institute Genomics Platform"/>
            <consortium name="The Broad Institute Genome Sequencing Center for Infectious Disease"/>
            <person name="Wu L."/>
            <person name="Ma J."/>
        </authorList>
    </citation>
    <scope>NUCLEOTIDE SEQUENCE [LARGE SCALE GENOMIC DNA]</scope>
    <source>
        <strain evidence="5 6">PSR21</strain>
    </source>
</reference>
<gene>
    <name evidence="5" type="ORF">ACFQPE_06955</name>
</gene>
<dbReference type="PANTHER" id="PTHR34236">
    <property type="entry name" value="DIMETHYL SULFOXIDE REDUCTASE TRANSCRIPTIONAL ACTIVATOR"/>
    <property type="match status" value="1"/>
</dbReference>
<dbReference type="InterPro" id="IPR007050">
    <property type="entry name" value="HTH_bacterioopsin"/>
</dbReference>
<dbReference type="Pfam" id="PF15915">
    <property type="entry name" value="BAT"/>
    <property type="match status" value="1"/>
</dbReference>
<evidence type="ECO:0000256" key="1">
    <source>
        <dbReference type="ARBA" id="ARBA00023015"/>
    </source>
</evidence>
<protein>
    <submittedName>
        <fullName evidence="5">Helix-turn-helix domain-containing protein</fullName>
    </submittedName>
</protein>
<dbReference type="EMBL" id="JBHTBF010000002">
    <property type="protein sequence ID" value="MFC7316538.1"/>
    <property type="molecule type" value="Genomic_DNA"/>
</dbReference>
<dbReference type="PANTHER" id="PTHR34236:SF1">
    <property type="entry name" value="DIMETHYL SULFOXIDE REDUCTASE TRANSCRIPTIONAL ACTIVATOR"/>
    <property type="match status" value="1"/>
</dbReference>
<comment type="caution">
    <text evidence="5">The sequence shown here is derived from an EMBL/GenBank/DDBJ whole genome shotgun (WGS) entry which is preliminary data.</text>
</comment>
<keyword evidence="6" id="KW-1185">Reference proteome</keyword>
<sequence>MNVIAEVYVAHPDMALAPTIRAVSDVAVQVVPHSGTDPETGMFFFLVEGEEDALRAFEASLEEDHTVDSATLVSASGSTRIYRLCHPEGTKLLSPRTAEVGGLMLEAESDSVGWAVRLQLPDREALAPLWEYCEAEGIAFELRQLYRQEEWTIGGVTGLTEAQRVTLLMAYERGYFSEPRETSLEDLAEALDISPTAVGGRIRRGTARLIEATLKEE</sequence>
<evidence type="ECO:0000313" key="6">
    <source>
        <dbReference type="Proteomes" id="UP001596547"/>
    </source>
</evidence>
<keyword evidence="2" id="KW-0804">Transcription</keyword>
<feature type="domain" description="Bacterioopsin transcriptional activator GAF and HTH associated" evidence="4">
    <location>
        <begin position="39"/>
        <end position="145"/>
    </location>
</feature>
<dbReference type="GeneID" id="79316823"/>
<accession>A0ABD6A8J4</accession>